<dbReference type="OrthoDB" id="10015673at2759"/>
<sequence>MKSAVDRIQQEISVRFTRLRDLNFKFGFLLDVENLLKEDTVDSNLEKKCVELGEFYETDFNGAELYAEICDCKMLLRSRTESKLKIPSELLAFIISYGEDVFPNLRVAIQILLTISVSIASCERSFSKLKLILTYLRSTMEQDRLSDLALLCIEKETFENVNFDNIIDEFATIKARKRFF</sequence>
<keyword evidence="2" id="KW-0808">Transferase</keyword>
<comment type="caution">
    <text evidence="2">The sequence shown here is derived from an EMBL/GenBank/DDBJ whole genome shotgun (WGS) entry which is preliminary data.</text>
</comment>
<organism evidence="2 3">
    <name type="scientific">Lasius niger</name>
    <name type="common">Black garden ant</name>
    <dbReference type="NCBI Taxonomy" id="67767"/>
    <lineage>
        <taxon>Eukaryota</taxon>
        <taxon>Metazoa</taxon>
        <taxon>Ecdysozoa</taxon>
        <taxon>Arthropoda</taxon>
        <taxon>Hexapoda</taxon>
        <taxon>Insecta</taxon>
        <taxon>Pterygota</taxon>
        <taxon>Neoptera</taxon>
        <taxon>Endopterygota</taxon>
        <taxon>Hymenoptera</taxon>
        <taxon>Apocrita</taxon>
        <taxon>Aculeata</taxon>
        <taxon>Formicoidea</taxon>
        <taxon>Formicidae</taxon>
        <taxon>Formicinae</taxon>
        <taxon>Lasius</taxon>
        <taxon>Lasius</taxon>
    </lineage>
</organism>
<dbReference type="SUPFAM" id="SSF53098">
    <property type="entry name" value="Ribonuclease H-like"/>
    <property type="match status" value="1"/>
</dbReference>
<dbReference type="STRING" id="67767.A0A0J7JUM9"/>
<dbReference type="Pfam" id="PF05699">
    <property type="entry name" value="Dimer_Tnp_hAT"/>
    <property type="match status" value="1"/>
</dbReference>
<protein>
    <submittedName>
        <fullName evidence="2">52 kDa repressor of the inhibitor of the protein kinase-like protein</fullName>
    </submittedName>
</protein>
<name>A0A0J7JUM9_LASNI</name>
<dbReference type="Proteomes" id="UP000036403">
    <property type="component" value="Unassembled WGS sequence"/>
</dbReference>
<dbReference type="InterPro" id="IPR008906">
    <property type="entry name" value="HATC_C_dom"/>
</dbReference>
<reference evidence="2 3" key="1">
    <citation type="submission" date="2015-04" db="EMBL/GenBank/DDBJ databases">
        <title>Lasius niger genome sequencing.</title>
        <authorList>
            <person name="Konorov E.A."/>
            <person name="Nikitin M.A."/>
            <person name="Kirill M.V."/>
            <person name="Chang P."/>
        </authorList>
    </citation>
    <scope>NUCLEOTIDE SEQUENCE [LARGE SCALE GENOMIC DNA]</scope>
    <source>
        <tissue evidence="2">Whole</tissue>
    </source>
</reference>
<keyword evidence="3" id="KW-1185">Reference proteome</keyword>
<evidence type="ECO:0000313" key="3">
    <source>
        <dbReference type="Proteomes" id="UP000036403"/>
    </source>
</evidence>
<feature type="domain" description="HAT C-terminal dimerisation" evidence="1">
    <location>
        <begin position="99"/>
        <end position="156"/>
    </location>
</feature>
<gene>
    <name evidence="2" type="ORF">RF55_25156</name>
</gene>
<dbReference type="AlphaFoldDB" id="A0A0J7JUM9"/>
<evidence type="ECO:0000313" key="2">
    <source>
        <dbReference type="EMBL" id="KMQ81809.1"/>
    </source>
</evidence>
<dbReference type="PANTHER" id="PTHR45749">
    <property type="match status" value="1"/>
</dbReference>
<dbReference type="EMBL" id="LBMM01031460">
    <property type="protein sequence ID" value="KMQ81809.1"/>
    <property type="molecule type" value="Genomic_DNA"/>
</dbReference>
<dbReference type="GO" id="GO:0016301">
    <property type="term" value="F:kinase activity"/>
    <property type="evidence" value="ECO:0007669"/>
    <property type="project" value="UniProtKB-KW"/>
</dbReference>
<evidence type="ECO:0000259" key="1">
    <source>
        <dbReference type="Pfam" id="PF05699"/>
    </source>
</evidence>
<dbReference type="InterPro" id="IPR012337">
    <property type="entry name" value="RNaseH-like_sf"/>
</dbReference>
<keyword evidence="2" id="KW-0418">Kinase</keyword>
<dbReference type="PANTHER" id="PTHR45749:SF35">
    <property type="entry name" value="AC-LIKE TRANSPOSASE-RELATED"/>
    <property type="match status" value="1"/>
</dbReference>
<accession>A0A0J7JUM9</accession>
<dbReference type="PaxDb" id="67767-A0A0J7JUM9"/>
<proteinExistence type="predicted"/>
<dbReference type="GO" id="GO:0046983">
    <property type="term" value="F:protein dimerization activity"/>
    <property type="evidence" value="ECO:0007669"/>
    <property type="project" value="InterPro"/>
</dbReference>